<dbReference type="PANTHER" id="PTHR10835">
    <property type="entry name" value="SQUALENE MONOOXYGENASE"/>
    <property type="match status" value="1"/>
</dbReference>
<comment type="catalytic activity">
    <reaction evidence="10">
        <text>squalene + reduced [NADPH--hemoprotein reductase] + O2 = (S)-2,3-epoxysqualene + oxidized [NADPH--hemoprotein reductase] + H2O + H(+)</text>
        <dbReference type="Rhea" id="RHEA:25282"/>
        <dbReference type="Rhea" id="RHEA-COMP:11964"/>
        <dbReference type="Rhea" id="RHEA-COMP:11965"/>
        <dbReference type="ChEBI" id="CHEBI:15377"/>
        <dbReference type="ChEBI" id="CHEBI:15378"/>
        <dbReference type="ChEBI" id="CHEBI:15379"/>
        <dbReference type="ChEBI" id="CHEBI:15440"/>
        <dbReference type="ChEBI" id="CHEBI:15441"/>
        <dbReference type="ChEBI" id="CHEBI:57618"/>
        <dbReference type="ChEBI" id="CHEBI:58210"/>
        <dbReference type="EC" id="1.14.14.17"/>
    </reaction>
</comment>
<evidence type="ECO:0000313" key="14">
    <source>
        <dbReference type="EMBL" id="QFU20043.1"/>
    </source>
</evidence>
<dbReference type="EMBL" id="MK534435">
    <property type="protein sequence ID" value="QFU20043.1"/>
    <property type="molecule type" value="Genomic_DNA"/>
</dbReference>
<sequence length="554" mass="60334">MSPSTTGAPRIPSADPQIAAGKNHDIAIVGAGILGPALAYGLAKSGRSVLLLDRDLSEPDRIVGELLQPGGCLALQRLGIDDALDGIDAVPCEGYQVFWGDQSVPIPYPEESKTMRWSDGTTDARKQEGRSFHHGAFVQSLRRKACAVEGISLVEATVNELLEDEEGTIIGVKATPRSSNSTENEQGTAATDPEPLEFKASLTIVADGCMSKFRRALLPAHVTPITRSHFVGLVLEDADLPSPHHGHVILGKRDLASSPSPSSEKTTADDSEEEAPSLGPVLVYQLATHETRMLVDIRGSKLPPQRQLASFLREHVTPVLPLSIVPSFEKALEKSQSGDKAYRLRSMPNSYLPPYPQGRDAKGAFLAGDSLNMRHPLTGGGMTVAFNDAVLLTQLLGGGEAVGDVQGDERGPVDLEQWHQVTERLEEWHWKRKNVASCINVLSMALYSLFGADDENLEVLKTGCFKYFELGGDCIQGPVSLLSALRPSPALLFYHFFRVAFYSIYCLFTSPLASRSPGHKPPVWQYPELTLRSFKVFWTACLVFLPVLWGEVQM</sequence>
<evidence type="ECO:0000256" key="5">
    <source>
        <dbReference type="ARBA" id="ARBA00022630"/>
    </source>
</evidence>
<keyword evidence="8 10" id="KW-0560">Oxidoreductase</keyword>
<dbReference type="EMBL" id="PUHQ01000215">
    <property type="protein sequence ID" value="KAG0653378.1"/>
    <property type="molecule type" value="Genomic_DNA"/>
</dbReference>
<keyword evidence="15" id="KW-1185">Reference proteome</keyword>
<evidence type="ECO:0000259" key="12">
    <source>
        <dbReference type="Pfam" id="PF08491"/>
    </source>
</evidence>
<comment type="cofactor">
    <cofactor evidence="1 10">
        <name>FAD</name>
        <dbReference type="ChEBI" id="CHEBI:57692"/>
    </cofactor>
</comment>
<accession>A0A6G5VX35</accession>
<evidence type="ECO:0000256" key="4">
    <source>
        <dbReference type="ARBA" id="ARBA00012312"/>
    </source>
</evidence>
<feature type="domain" description="Squalene epoxidase" evidence="12">
    <location>
        <begin position="199"/>
        <end position="253"/>
    </location>
</feature>
<dbReference type="PANTHER" id="PTHR10835:SF0">
    <property type="entry name" value="SQUALENE MONOOXYGENASE"/>
    <property type="match status" value="1"/>
</dbReference>
<evidence type="ECO:0000256" key="8">
    <source>
        <dbReference type="ARBA" id="ARBA00023002"/>
    </source>
</evidence>
<organism evidence="14">
    <name type="scientific">Rhodotorula mucilaginosa</name>
    <name type="common">Yeast</name>
    <name type="synonym">Rhodotorula rubra</name>
    <dbReference type="NCBI Taxonomy" id="5537"/>
    <lineage>
        <taxon>Eukaryota</taxon>
        <taxon>Fungi</taxon>
        <taxon>Dikarya</taxon>
        <taxon>Basidiomycota</taxon>
        <taxon>Pucciniomycotina</taxon>
        <taxon>Microbotryomycetes</taxon>
        <taxon>Sporidiobolales</taxon>
        <taxon>Sporidiobolaceae</taxon>
        <taxon>Rhodotorula</taxon>
    </lineage>
</organism>
<reference evidence="13 15" key="2">
    <citation type="submission" date="2020-11" db="EMBL/GenBank/DDBJ databases">
        <title>Kefir isolates.</title>
        <authorList>
            <person name="Marcisauskas S."/>
            <person name="Kim Y."/>
            <person name="Blasche S."/>
        </authorList>
    </citation>
    <scope>NUCLEOTIDE SEQUENCE [LARGE SCALE GENOMIC DNA]</scope>
    <source>
        <strain evidence="13 15">KR</strain>
    </source>
</reference>
<keyword evidence="5 10" id="KW-0285">Flavoprotein</keyword>
<feature type="region of interest" description="Disordered" evidence="11">
    <location>
        <begin position="251"/>
        <end position="278"/>
    </location>
</feature>
<comment type="function">
    <text evidence="10">Catalyzes the stereospecific oxidation of squalene to (S)-2,3-epoxysqualene, and is considered to be a rate-limiting enzyme in steroid biosynthesis.</text>
</comment>
<name>A0A6G5VX35_RHOMI</name>
<feature type="region of interest" description="Disordered" evidence="11">
    <location>
        <begin position="173"/>
        <end position="193"/>
    </location>
</feature>
<feature type="compositionally biased region" description="Polar residues" evidence="11">
    <location>
        <begin position="176"/>
        <end position="189"/>
    </location>
</feature>
<dbReference type="OrthoDB" id="1678617at2759"/>
<dbReference type="InterPro" id="IPR013698">
    <property type="entry name" value="Squalene_epoxidase"/>
</dbReference>
<keyword evidence="6 10" id="KW-0274">FAD</keyword>
<dbReference type="PRINTS" id="PR00420">
    <property type="entry name" value="RNGMNOXGNASE"/>
</dbReference>
<dbReference type="InterPro" id="IPR040125">
    <property type="entry name" value="Squalene_monox"/>
</dbReference>
<dbReference type="Gene3D" id="3.50.50.60">
    <property type="entry name" value="FAD/NAD(P)-binding domain"/>
    <property type="match status" value="2"/>
</dbReference>
<protein>
    <recommendedName>
        <fullName evidence="4 10">Squalene monooxygenase</fullName>
        <ecNumber evidence="4 10">1.14.14.17</ecNumber>
    </recommendedName>
</protein>
<keyword evidence="7" id="KW-0492">Microsome</keyword>
<comment type="subcellular location">
    <subcellularLocation>
        <location evidence="10">Endoplasmic reticulum membrane</location>
        <topology evidence="10">Multi-pass membrane protein</topology>
    </subcellularLocation>
    <subcellularLocation>
        <location evidence="2">Microsome membrane</location>
        <topology evidence="2">Multi-pass membrane protein</topology>
    </subcellularLocation>
</comment>
<comment type="similarity">
    <text evidence="3 10">Belongs to the squalene monooxygenase family.</text>
</comment>
<evidence type="ECO:0000256" key="10">
    <source>
        <dbReference type="RuleBase" id="RU367121"/>
    </source>
</evidence>
<evidence type="ECO:0000256" key="2">
    <source>
        <dbReference type="ARBA" id="ARBA00004154"/>
    </source>
</evidence>
<dbReference type="AlphaFoldDB" id="A0A6G5VX35"/>
<dbReference type="GO" id="GO:0004506">
    <property type="term" value="F:squalene monooxygenase activity"/>
    <property type="evidence" value="ECO:0007669"/>
    <property type="project" value="UniProtKB-UniRule"/>
</dbReference>
<dbReference type="SUPFAM" id="SSF51905">
    <property type="entry name" value="FAD/NAD(P)-binding domain"/>
    <property type="match status" value="1"/>
</dbReference>
<dbReference type="EC" id="1.14.14.17" evidence="4 10"/>
<reference evidence="14" key="1">
    <citation type="submission" date="2019-02" db="EMBL/GenBank/DDBJ databases">
        <authorList>
            <person name="Idris N.F."/>
            <person name="Tu Z."/>
        </authorList>
    </citation>
    <scope>NUCLEOTIDE SEQUENCE</scope>
    <source>
        <strain evidence="14">CQ1</strain>
    </source>
</reference>
<dbReference type="SMR" id="A0A6G5VX35"/>
<evidence type="ECO:0000256" key="6">
    <source>
        <dbReference type="ARBA" id="ARBA00022827"/>
    </source>
</evidence>
<evidence type="ECO:0000256" key="11">
    <source>
        <dbReference type="SAM" id="MobiDB-lite"/>
    </source>
</evidence>
<evidence type="ECO:0000313" key="13">
    <source>
        <dbReference type="EMBL" id="KAG0653378.1"/>
    </source>
</evidence>
<dbReference type="GO" id="GO:0050660">
    <property type="term" value="F:flavin adenine dinucleotide binding"/>
    <property type="evidence" value="ECO:0007669"/>
    <property type="project" value="UniProtKB-UniRule"/>
</dbReference>
<evidence type="ECO:0000256" key="7">
    <source>
        <dbReference type="ARBA" id="ARBA00022848"/>
    </source>
</evidence>
<dbReference type="GO" id="GO:0006696">
    <property type="term" value="P:ergosterol biosynthetic process"/>
    <property type="evidence" value="ECO:0007669"/>
    <property type="project" value="TreeGrafter"/>
</dbReference>
<dbReference type="UniPathway" id="UPA00767">
    <property type="reaction ID" value="UER00752"/>
</dbReference>
<proteinExistence type="inferred from homology"/>
<evidence type="ECO:0000256" key="3">
    <source>
        <dbReference type="ARBA" id="ARBA00008802"/>
    </source>
</evidence>
<feature type="domain" description="Squalene epoxidase" evidence="12">
    <location>
        <begin position="279"/>
        <end position="510"/>
    </location>
</feature>
<keyword evidence="10" id="KW-0256">Endoplasmic reticulum</keyword>
<dbReference type="GO" id="GO:0005789">
    <property type="term" value="C:endoplasmic reticulum membrane"/>
    <property type="evidence" value="ECO:0007669"/>
    <property type="project" value="UniProtKB-SubCell"/>
</dbReference>
<dbReference type="Pfam" id="PF08491">
    <property type="entry name" value="SE"/>
    <property type="match status" value="2"/>
</dbReference>
<dbReference type="Proteomes" id="UP000777482">
    <property type="component" value="Unassembled WGS sequence"/>
</dbReference>
<keyword evidence="9" id="KW-0472">Membrane</keyword>
<dbReference type="InterPro" id="IPR036188">
    <property type="entry name" value="FAD/NAD-bd_sf"/>
</dbReference>
<evidence type="ECO:0000313" key="15">
    <source>
        <dbReference type="Proteomes" id="UP000777482"/>
    </source>
</evidence>
<evidence type="ECO:0000256" key="9">
    <source>
        <dbReference type="ARBA" id="ARBA00023136"/>
    </source>
</evidence>
<evidence type="ECO:0000256" key="1">
    <source>
        <dbReference type="ARBA" id="ARBA00001974"/>
    </source>
</evidence>
<gene>
    <name evidence="14" type="primary">SQLE</name>
    <name evidence="13" type="synonym">ERG1</name>
    <name evidence="13" type="ORF">C6P46_002874</name>
</gene>